<comment type="caution">
    <text evidence="1">The sequence shown here is derived from an EMBL/GenBank/DDBJ whole genome shotgun (WGS) entry which is preliminary data.</text>
</comment>
<evidence type="ECO:0000313" key="1">
    <source>
        <dbReference type="EMBL" id="EHC12820.1"/>
    </source>
</evidence>
<protein>
    <submittedName>
        <fullName evidence="1">Uncharacterized protein</fullName>
    </submittedName>
</protein>
<keyword evidence="2" id="KW-1185">Reference proteome</keyword>
<gene>
    <name evidence="1" type="ORF">FJSC11DRAFT_2437</name>
</gene>
<proteinExistence type="predicted"/>
<sequence>MFRLRINSLANSISPFQRTQILFESDLSDFSYEPLKFISWRAEKLVQDIRSERTPMHTDAHR</sequence>
<dbReference type="Proteomes" id="UP000004344">
    <property type="component" value="Unassembled WGS sequence"/>
</dbReference>
<name>G6FU90_9CYAN</name>
<reference evidence="1 2" key="1">
    <citation type="submission" date="2011-09" db="EMBL/GenBank/DDBJ databases">
        <title>The draft genome of Fischerella sp. JSC-11.</title>
        <authorList>
            <consortium name="US DOE Joint Genome Institute (JGI-PGF)"/>
            <person name="Lucas S."/>
            <person name="Han J."/>
            <person name="Lapidus A."/>
            <person name="Cheng J.-F."/>
            <person name="Goodwin L."/>
            <person name="Pitluck S."/>
            <person name="Peters L."/>
            <person name="Land M.L."/>
            <person name="Hauser L."/>
            <person name="Sarkisova S."/>
            <person name="Bryant D.A."/>
            <person name="Brown I."/>
            <person name="Woyke T.J."/>
        </authorList>
    </citation>
    <scope>NUCLEOTIDE SEQUENCE [LARGE SCALE GENOMIC DNA]</scope>
    <source>
        <strain evidence="1 2">JSC-11</strain>
    </source>
</reference>
<organism evidence="1 2">
    <name type="scientific">Fischerella thermalis JSC-11</name>
    <dbReference type="NCBI Taxonomy" id="741277"/>
    <lineage>
        <taxon>Bacteria</taxon>
        <taxon>Bacillati</taxon>
        <taxon>Cyanobacteriota</taxon>
        <taxon>Cyanophyceae</taxon>
        <taxon>Nostocales</taxon>
        <taxon>Hapalosiphonaceae</taxon>
        <taxon>Fischerella</taxon>
    </lineage>
</organism>
<accession>G6FU90</accession>
<dbReference type="EMBL" id="AGIZ01000007">
    <property type="protein sequence ID" value="EHC12820.1"/>
    <property type="molecule type" value="Genomic_DNA"/>
</dbReference>
<dbReference type="AlphaFoldDB" id="G6FU90"/>
<evidence type="ECO:0000313" key="2">
    <source>
        <dbReference type="Proteomes" id="UP000004344"/>
    </source>
</evidence>